<feature type="binding site" description="in other chain" evidence="9">
    <location>
        <position position="193"/>
    </location>
    <ligand>
        <name>substrate</name>
        <note>ligand shared between dimeric partners</note>
    </ligand>
</feature>
<sequence length="468" mass="51074">MKKDLSQFGIVGLGTMGSALARNIESRGLRVSVYNRHADKTAAFLKSYPDSGFTGSKSLRTFALSLATPRKIMLMVDAGPAVDAVIASLLPHLQKGDIIVDGGNSHYRDTQRREKALSEKSIFFIGCGVSGGEEGALKGPSLMPGGNAAAYKKVAPVFKAIAAKDFSGEPCVTRVGANGAGHYVKMVHNGIEYGIMQLLAETYHLLSTVYGMPPPRIAQMFASWNRGKHHSYLFEIVQHVLLAQDDTKKGYLINAISDVAAAKGTGMWASLDALDRGVPVPTITEAVYARYISADKTRRAVLQKKYSHSYRRNGLPNNPADLIGDALYAAIISTFAQGYDLIARAAQEEKWQINLAEISRIWEGGCIIRAKLLKTFHAAFAASPHAHLFETKQVQSLVQRHAPKLALFVSGANSSGIPLPAFSSSLYYYESIREHRLPSNLIQGLRDYFGAHGFERTDRSGTFHADWK</sequence>
<evidence type="ECO:0000256" key="1">
    <source>
        <dbReference type="ARBA" id="ARBA00008419"/>
    </source>
</evidence>
<dbReference type="Pfam" id="PF00393">
    <property type="entry name" value="6PGD"/>
    <property type="match status" value="1"/>
</dbReference>
<proteinExistence type="inferred from homology"/>
<gene>
    <name evidence="12" type="ORF">COU35_03175</name>
</gene>
<evidence type="ECO:0000256" key="3">
    <source>
        <dbReference type="ARBA" id="ARBA00022857"/>
    </source>
</evidence>
<comment type="caution">
    <text evidence="12">The sequence shown here is derived from an EMBL/GenBank/DDBJ whole genome shotgun (WGS) entry which is preliminary data.</text>
</comment>
<keyword evidence="5 10" id="KW-0311">Gluconate utilization</keyword>
<dbReference type="InterPro" id="IPR008927">
    <property type="entry name" value="6-PGluconate_DH-like_C_sf"/>
</dbReference>
<organism evidence="12 13">
    <name type="scientific">Candidatus Magasanikbacteria bacterium CG10_big_fil_rev_8_21_14_0_10_47_10</name>
    <dbReference type="NCBI Taxonomy" id="1974652"/>
    <lineage>
        <taxon>Bacteria</taxon>
        <taxon>Candidatus Magasanikiibacteriota</taxon>
    </lineage>
</organism>
<dbReference type="EC" id="1.1.1.44" evidence="7 10"/>
<dbReference type="AlphaFoldDB" id="A0A2H0TQ56"/>
<dbReference type="Proteomes" id="UP000230154">
    <property type="component" value="Unassembled WGS sequence"/>
</dbReference>
<dbReference type="InterPro" id="IPR006114">
    <property type="entry name" value="6PGDH_C"/>
</dbReference>
<dbReference type="SMART" id="SM01350">
    <property type="entry name" value="6PGD"/>
    <property type="match status" value="1"/>
</dbReference>
<keyword evidence="6 7" id="KW-0570">Pentose shunt</keyword>
<dbReference type="SUPFAM" id="SSF48179">
    <property type="entry name" value="6-phosphogluconate dehydrogenase C-terminal domain-like"/>
    <property type="match status" value="1"/>
</dbReference>
<dbReference type="PANTHER" id="PTHR11811">
    <property type="entry name" value="6-PHOSPHOGLUCONATE DEHYDROGENASE"/>
    <property type="match status" value="1"/>
</dbReference>
<feature type="active site" description="Proton donor" evidence="8">
    <location>
        <position position="192"/>
    </location>
</feature>
<dbReference type="GO" id="GO:0006098">
    <property type="term" value="P:pentose-phosphate shunt"/>
    <property type="evidence" value="ECO:0007669"/>
    <property type="project" value="UniProtKB-UniPathway"/>
</dbReference>
<dbReference type="InterPro" id="IPR006183">
    <property type="entry name" value="Pgluconate_DH"/>
</dbReference>
<feature type="domain" description="6-phosphogluconate dehydrogenase C-terminal" evidence="11">
    <location>
        <begin position="181"/>
        <end position="468"/>
    </location>
</feature>
<dbReference type="UniPathway" id="UPA00115">
    <property type="reaction ID" value="UER00410"/>
</dbReference>
<evidence type="ECO:0000256" key="7">
    <source>
        <dbReference type="PIRNR" id="PIRNR000109"/>
    </source>
</evidence>
<dbReference type="Gene3D" id="3.40.50.720">
    <property type="entry name" value="NAD(P)-binding Rossmann-like Domain"/>
    <property type="match status" value="1"/>
</dbReference>
<evidence type="ECO:0000313" key="12">
    <source>
        <dbReference type="EMBL" id="PIR74269.1"/>
    </source>
</evidence>
<evidence type="ECO:0000313" key="13">
    <source>
        <dbReference type="Proteomes" id="UP000230154"/>
    </source>
</evidence>
<dbReference type="InterPro" id="IPR036291">
    <property type="entry name" value="NAD(P)-bd_dom_sf"/>
</dbReference>
<feature type="binding site" evidence="9">
    <location>
        <position position="446"/>
    </location>
    <ligand>
        <name>substrate</name>
        <note>ligand shared between dimeric partners</note>
    </ligand>
</feature>
<dbReference type="GO" id="GO:0019521">
    <property type="term" value="P:D-gluconate metabolic process"/>
    <property type="evidence" value="ECO:0007669"/>
    <property type="project" value="UniProtKB-KW"/>
</dbReference>
<evidence type="ECO:0000256" key="5">
    <source>
        <dbReference type="ARBA" id="ARBA00023064"/>
    </source>
</evidence>
<dbReference type="GO" id="GO:0050661">
    <property type="term" value="F:NADP binding"/>
    <property type="evidence" value="ECO:0007669"/>
    <property type="project" value="InterPro"/>
</dbReference>
<dbReference type="InterPro" id="IPR013328">
    <property type="entry name" value="6PGD_dom2"/>
</dbReference>
<dbReference type="Gene3D" id="1.20.5.320">
    <property type="entry name" value="6-Phosphogluconate Dehydrogenase, domain 3"/>
    <property type="match status" value="1"/>
</dbReference>
<dbReference type="Gene3D" id="1.10.1040.10">
    <property type="entry name" value="N-(1-d-carboxylethyl)-l-norvaline Dehydrogenase, domain 2"/>
    <property type="match status" value="1"/>
</dbReference>
<comment type="subunit">
    <text evidence="2 7">Homodimer.</text>
</comment>
<feature type="binding site" description="in other chain" evidence="9">
    <location>
        <begin position="130"/>
        <end position="132"/>
    </location>
    <ligand>
        <name>substrate</name>
        <note>ligand shared between dimeric partners</note>
    </ligand>
</feature>
<protein>
    <recommendedName>
        <fullName evidence="7 10">6-phosphogluconate dehydrogenase, decarboxylating</fullName>
        <ecNumber evidence="7 10">1.1.1.44</ecNumber>
    </recommendedName>
</protein>
<dbReference type="InterPro" id="IPR006113">
    <property type="entry name" value="6PGDH_Gnd/GntZ"/>
</dbReference>
<accession>A0A2H0TQ56</accession>
<feature type="binding site" description="in other chain" evidence="9">
    <location>
        <begin position="188"/>
        <end position="189"/>
    </location>
    <ligand>
        <name>substrate</name>
        <note>ligand shared between dimeric partners</note>
    </ligand>
</feature>
<evidence type="ECO:0000256" key="8">
    <source>
        <dbReference type="PIRSR" id="PIRSR000109-1"/>
    </source>
</evidence>
<dbReference type="NCBIfam" id="TIGR00873">
    <property type="entry name" value="gnd"/>
    <property type="match status" value="1"/>
</dbReference>
<feature type="binding site" description="in other chain" evidence="9">
    <location>
        <position position="263"/>
    </location>
    <ligand>
        <name>substrate</name>
        <note>ligand shared between dimeric partners</note>
    </ligand>
</feature>
<comment type="similarity">
    <text evidence="1 7 10">Belongs to the 6-phosphogluconate dehydrogenase family.</text>
</comment>
<dbReference type="Pfam" id="PF03446">
    <property type="entry name" value="NAD_binding_2"/>
    <property type="match status" value="1"/>
</dbReference>
<reference evidence="13" key="1">
    <citation type="submission" date="2017-09" db="EMBL/GenBank/DDBJ databases">
        <title>Depth-based differentiation of microbial function through sediment-hosted aquifers and enrichment of novel symbionts in the deep terrestrial subsurface.</title>
        <authorList>
            <person name="Probst A.J."/>
            <person name="Ladd B."/>
            <person name="Jarett J.K."/>
            <person name="Geller-Mcgrath D.E."/>
            <person name="Sieber C.M.K."/>
            <person name="Emerson J.B."/>
            <person name="Anantharaman K."/>
            <person name="Thomas B.C."/>
            <person name="Malmstrom R."/>
            <person name="Stieglmeier M."/>
            <person name="Klingl A."/>
            <person name="Woyke T."/>
            <person name="Ryan C.M."/>
            <person name="Banfield J.F."/>
        </authorList>
    </citation>
    <scope>NUCLEOTIDE SEQUENCE [LARGE SCALE GENOMIC DNA]</scope>
</reference>
<comment type="pathway">
    <text evidence="7 10">Carbohydrate degradation; pentose phosphate pathway; D-ribulose 5-phosphate from D-glucose 6-phosphate (oxidative stage): step 3/3.</text>
</comment>
<comment type="catalytic activity">
    <reaction evidence="7 10">
        <text>6-phospho-D-gluconate + NADP(+) = D-ribulose 5-phosphate + CO2 + NADPH</text>
        <dbReference type="Rhea" id="RHEA:10116"/>
        <dbReference type="ChEBI" id="CHEBI:16526"/>
        <dbReference type="ChEBI" id="CHEBI:57783"/>
        <dbReference type="ChEBI" id="CHEBI:58121"/>
        <dbReference type="ChEBI" id="CHEBI:58349"/>
        <dbReference type="ChEBI" id="CHEBI:58759"/>
        <dbReference type="EC" id="1.1.1.44"/>
    </reaction>
</comment>
<dbReference type="PRINTS" id="PR00076">
    <property type="entry name" value="6PGDHDRGNASE"/>
</dbReference>
<dbReference type="GO" id="GO:0004616">
    <property type="term" value="F:phosphogluconate dehydrogenase (decarboxylating) activity"/>
    <property type="evidence" value="ECO:0007669"/>
    <property type="project" value="UniProtKB-EC"/>
</dbReference>
<evidence type="ECO:0000259" key="11">
    <source>
        <dbReference type="SMART" id="SM01350"/>
    </source>
</evidence>
<evidence type="ECO:0000256" key="2">
    <source>
        <dbReference type="ARBA" id="ARBA00011738"/>
    </source>
</evidence>
<evidence type="ECO:0000256" key="10">
    <source>
        <dbReference type="RuleBase" id="RU000485"/>
    </source>
</evidence>
<dbReference type="SUPFAM" id="SSF51735">
    <property type="entry name" value="NAD(P)-binding Rossmann-fold domains"/>
    <property type="match status" value="1"/>
</dbReference>
<dbReference type="FunFam" id="1.10.1040.10:FF:000032">
    <property type="entry name" value="6-phosphogluconate dehydrogenase, decarboxylating"/>
    <property type="match status" value="1"/>
</dbReference>
<evidence type="ECO:0000256" key="4">
    <source>
        <dbReference type="ARBA" id="ARBA00023002"/>
    </source>
</evidence>
<feature type="binding site" description="in other chain" evidence="9">
    <location>
        <position position="290"/>
    </location>
    <ligand>
        <name>substrate</name>
        <note>ligand shared between dimeric partners</note>
    </ligand>
</feature>
<evidence type="ECO:0000256" key="6">
    <source>
        <dbReference type="ARBA" id="ARBA00023126"/>
    </source>
</evidence>
<feature type="binding site" description="in other chain" evidence="9">
    <location>
        <position position="104"/>
    </location>
    <ligand>
        <name>substrate</name>
        <note>ligand shared between dimeric partners</note>
    </ligand>
</feature>
<dbReference type="InterPro" id="IPR006115">
    <property type="entry name" value="6PGDH_NADP-bd"/>
</dbReference>
<dbReference type="NCBIfam" id="NF006765">
    <property type="entry name" value="PRK09287.1"/>
    <property type="match status" value="1"/>
</dbReference>
<keyword evidence="4 7" id="KW-0560">Oxidoreductase</keyword>
<feature type="active site" description="Proton acceptor" evidence="8">
    <location>
        <position position="185"/>
    </location>
</feature>
<keyword evidence="3 7" id="KW-0521">NADP</keyword>
<feature type="binding site" evidence="9">
    <location>
        <position position="452"/>
    </location>
    <ligand>
        <name>substrate</name>
        <note>ligand shared between dimeric partners</note>
    </ligand>
</feature>
<name>A0A2H0TQ56_9BACT</name>
<evidence type="ECO:0000256" key="9">
    <source>
        <dbReference type="PIRSR" id="PIRSR000109-2"/>
    </source>
</evidence>
<dbReference type="PIRSF" id="PIRSF000109">
    <property type="entry name" value="6PGD"/>
    <property type="match status" value="1"/>
</dbReference>
<dbReference type="EMBL" id="PFCB01000023">
    <property type="protein sequence ID" value="PIR74269.1"/>
    <property type="molecule type" value="Genomic_DNA"/>
</dbReference>
<comment type="function">
    <text evidence="7">Catalyzes the oxidative decarboxylation of 6-phosphogluconate to ribulose 5-phosphate and CO(2), with concomitant reduction of NADP to NADPH.</text>
</comment>